<feature type="domain" description="HTH tetR-type" evidence="3">
    <location>
        <begin position="20"/>
        <end position="80"/>
    </location>
</feature>
<gene>
    <name evidence="4" type="ORF">CA982_23640</name>
</gene>
<dbReference type="Gene3D" id="1.10.357.10">
    <property type="entry name" value="Tetracycline Repressor, domain 2"/>
    <property type="match status" value="1"/>
</dbReference>
<dbReference type="OrthoDB" id="3783612at2"/>
<dbReference type="Proteomes" id="UP000194632">
    <property type="component" value="Unassembled WGS sequence"/>
</dbReference>
<accession>A0A243Q4K7</accession>
<evidence type="ECO:0000256" key="1">
    <source>
        <dbReference type="ARBA" id="ARBA00023125"/>
    </source>
</evidence>
<proteinExistence type="predicted"/>
<evidence type="ECO:0000259" key="3">
    <source>
        <dbReference type="PROSITE" id="PS50977"/>
    </source>
</evidence>
<dbReference type="GO" id="GO:0003677">
    <property type="term" value="F:DNA binding"/>
    <property type="evidence" value="ECO:0007669"/>
    <property type="project" value="UniProtKB-UniRule"/>
</dbReference>
<protein>
    <submittedName>
        <fullName evidence="4">Transcriptional regulator</fullName>
    </submittedName>
</protein>
<keyword evidence="1 2" id="KW-0238">DNA-binding</keyword>
<dbReference type="AlphaFoldDB" id="A0A243Q4K7"/>
<feature type="DNA-binding region" description="H-T-H motif" evidence="2">
    <location>
        <begin position="43"/>
        <end position="62"/>
    </location>
</feature>
<dbReference type="RefSeq" id="WP_086537586.1">
    <property type="nucleotide sequence ID" value="NZ_NGFO01000041.1"/>
</dbReference>
<name>A0A243Q4K7_9ACTN</name>
<dbReference type="InterPro" id="IPR009057">
    <property type="entry name" value="Homeodomain-like_sf"/>
</dbReference>
<evidence type="ECO:0000313" key="5">
    <source>
        <dbReference type="Proteomes" id="UP000194632"/>
    </source>
</evidence>
<dbReference type="InterPro" id="IPR001647">
    <property type="entry name" value="HTH_TetR"/>
</dbReference>
<dbReference type="STRING" id="417102.CA982_23640"/>
<organism evidence="4 5">
    <name type="scientific">Gordonia lacunae</name>
    <dbReference type="NCBI Taxonomy" id="417102"/>
    <lineage>
        <taxon>Bacteria</taxon>
        <taxon>Bacillati</taxon>
        <taxon>Actinomycetota</taxon>
        <taxon>Actinomycetes</taxon>
        <taxon>Mycobacteriales</taxon>
        <taxon>Gordoniaceae</taxon>
        <taxon>Gordonia</taxon>
    </lineage>
</organism>
<dbReference type="EMBL" id="NGFO01000041">
    <property type="protein sequence ID" value="OUC76101.1"/>
    <property type="molecule type" value="Genomic_DNA"/>
</dbReference>
<comment type="caution">
    <text evidence="4">The sequence shown here is derived from an EMBL/GenBank/DDBJ whole genome shotgun (WGS) entry which is preliminary data.</text>
</comment>
<dbReference type="SUPFAM" id="SSF46689">
    <property type="entry name" value="Homeodomain-like"/>
    <property type="match status" value="1"/>
</dbReference>
<reference evidence="4 5" key="1">
    <citation type="submission" date="2017-05" db="EMBL/GenBank/DDBJ databases">
        <title>Biotechnological potential of actinobacteria isolated from South African environments.</title>
        <authorList>
            <person name="Le Roes-Hill M."/>
            <person name="Prins A."/>
            <person name="Durrell K.A."/>
        </authorList>
    </citation>
    <scope>NUCLEOTIDE SEQUENCE [LARGE SCALE GENOMIC DNA]</scope>
    <source>
        <strain evidence="4">BS2</strain>
    </source>
</reference>
<evidence type="ECO:0000256" key="2">
    <source>
        <dbReference type="PROSITE-ProRule" id="PRU00335"/>
    </source>
</evidence>
<evidence type="ECO:0000313" key="4">
    <source>
        <dbReference type="EMBL" id="OUC76101.1"/>
    </source>
</evidence>
<dbReference type="PROSITE" id="PS50977">
    <property type="entry name" value="HTH_TETR_2"/>
    <property type="match status" value="1"/>
</dbReference>
<keyword evidence="5" id="KW-1185">Reference proteome</keyword>
<sequence length="225" mass="23462">MSSTSTDRSYGGESAAGRTARRRAALVDAAATVMSDGRWRAATVAGLCADAQLNKRYFYESFPDLDALADAVIDDISGEVVQAAVGAYLGLLDRPLADQARGAVDAVVGVLGTDRRKARILLGGAAGTPAADERRTEAMTGLTAVLIEHARTIHDVELEADSLARTAPAFVIGGSAQAILAWAEGTLPVSRTDLVDDISALWLALGTAASELARSRLESGTHRVE</sequence>